<evidence type="ECO:0000313" key="7">
    <source>
        <dbReference type="Proteomes" id="UP000051952"/>
    </source>
</evidence>
<dbReference type="PROSITE" id="PS00022">
    <property type="entry name" value="EGF_1"/>
    <property type="match status" value="3"/>
</dbReference>
<feature type="region of interest" description="Disordered" evidence="4">
    <location>
        <begin position="929"/>
        <end position="1060"/>
    </location>
</feature>
<evidence type="ECO:0000256" key="4">
    <source>
        <dbReference type="SAM" id="MobiDB-lite"/>
    </source>
</evidence>
<evidence type="ECO:0000256" key="2">
    <source>
        <dbReference type="ARBA" id="ARBA00023157"/>
    </source>
</evidence>
<reference evidence="7" key="1">
    <citation type="submission" date="2015-09" db="EMBL/GenBank/DDBJ databases">
        <authorList>
            <consortium name="Pathogen Informatics"/>
        </authorList>
    </citation>
    <scope>NUCLEOTIDE SEQUENCE [LARGE SCALE GENOMIC DNA]</scope>
    <source>
        <strain evidence="7">Lake Konstanz</strain>
    </source>
</reference>
<dbReference type="Proteomes" id="UP000051952">
    <property type="component" value="Unassembled WGS sequence"/>
</dbReference>
<keyword evidence="7" id="KW-1185">Reference proteome</keyword>
<dbReference type="Gene3D" id="2.10.25.10">
    <property type="entry name" value="Laminin"/>
    <property type="match status" value="2"/>
</dbReference>
<evidence type="ECO:0000259" key="5">
    <source>
        <dbReference type="PROSITE" id="PS50026"/>
    </source>
</evidence>
<feature type="disulfide bond" evidence="3">
    <location>
        <begin position="2173"/>
        <end position="2182"/>
    </location>
</feature>
<dbReference type="EMBL" id="CYKH01001977">
    <property type="protein sequence ID" value="CUG91883.1"/>
    <property type="molecule type" value="Genomic_DNA"/>
</dbReference>
<dbReference type="PANTHER" id="PTHR24043">
    <property type="entry name" value="SCAVENGER RECEPTOR CLASS F"/>
    <property type="match status" value="1"/>
</dbReference>
<dbReference type="VEuPathDB" id="TriTrypDB:BSAL_34615"/>
<organism evidence="6 7">
    <name type="scientific">Bodo saltans</name>
    <name type="common">Flagellated protozoan</name>
    <dbReference type="NCBI Taxonomy" id="75058"/>
    <lineage>
        <taxon>Eukaryota</taxon>
        <taxon>Discoba</taxon>
        <taxon>Euglenozoa</taxon>
        <taxon>Kinetoplastea</taxon>
        <taxon>Metakinetoplastina</taxon>
        <taxon>Eubodonida</taxon>
        <taxon>Bodonidae</taxon>
        <taxon>Bodo</taxon>
    </lineage>
</organism>
<feature type="compositionally biased region" description="Low complexity" evidence="4">
    <location>
        <begin position="1010"/>
        <end position="1019"/>
    </location>
</feature>
<dbReference type="InterPro" id="IPR000742">
    <property type="entry name" value="EGF"/>
</dbReference>
<gene>
    <name evidence="6" type="ORF">BSAL_34615</name>
</gene>
<proteinExistence type="predicted"/>
<sequence length="3115" mass="318184">MEVTRKQPAPFGSSKLVVVALVFIIQLLSFRTQSTNAAFTDLSCSVTVISGSSTADTYRYSNCNQASSTITVSSAAAVTFVSSTFMGIYHPNAMSGYSLIIQSTTITCGTGVNLIRFAGAVLSSTISISSSTTLTASSWAAAFDFQGGSGGGNAISALGMTILSSTLKPSMNLFSINGDITSSTISISGTGITTGYYGFAITGAATALTVLMSQLTMSCQYYNFYIQGAVTNSKFYLVTVTASSNIIEIFQGNTGNWSNSQITVEGGSLSASITQTSKAAIRINNLLSSCTILVTGATLIGDYGITLGAISGTTSISIIGSTISAAASKSGYALQIGYGTDYTKSGSVYISSSSLIGDSAAMYFGNTWTSMTVSVTSSTLVGATIAILMSGYMGGITFTAANSRISTTTTTTGQAIQTPAITTASTFSFSSTTFIANKLMWASQVITTPSVTFTFSSSTISMNSAFLQVSTTTVKNLQIVLSSSTVTIPSGTLFVGSSVNGVVLSNCGITITSCTVSAGTIFNPGAYSTTGTGIAIVITGTTGSRSSLTLSSGVFYDSSTSACTFTSLSLTMGNTAVTTNTGVLGGSSSGYLRLSSPSISFASTVSLTNYAVVFYGAITSGTMFFGQGTLSGSTSGGYHSFNGYVTSTTVTFSAITVTGPAGLSTWNGGCSSCTILISNVAATITGTSTASLIGFFSATYTGMQLTITSSSLSYTVSTASAFVSPIFTSSATLSGSTLRVVGNTISSTTSATAHTVAFLYSSGTTTISSSSVITLAKTTVSVAVSTVTPIYLAQATVTGSSISLLCHSFTSITVPMVRLNVFTASTLAVQSVAIWSSQVAGLAAITIAGSSSATATIAFADSFMHAPVVVSAASTSSVSLIKADCSWASYSYALNPASFVSGLQSAVTSQLSCSSLVYTSGTCWTEDTLSRTSSSSSSQSEEQTQSETYSFQQSLSKSHSPATPSSSKESTETDSQSPDQSRSLSRSFPTPSQTQEQSRTSTFTDEITQSFSSSASRSGSWERSKSQSPTGEHASATLSTISRSPSPRTQSLSKTTSKSFSPVVPNRVGALVSFPSNSGVSIGSSYYAESGVQVLLLTAAGGFQDGVAVAATLELFPRLLDNRNVSWTGYMRSPQVTPTSLSLTTAVGSSSRISLSSPGTCTTSFLPCTAAVAITPVLSSASTVGQFNVQVGYQSGAYEVPAVSDIGFDTDRRPVSFGVLNTTQQAMVVPSSSGTMFMAAGLPPDTRHLVLQLFDMFGNIAAFAGPQDALSVITTFFASGNQTPAIQQSNAPVTTSDTYDILNPLGTAPVWFTDAGSGNLTVSLASGLPVSGGSQSTSLTINVSSTKCSVLLSGAIVSATPDQLTTTVTYGYPVTADSDDQLLCAWGTSPMTSTDIGVNIPANVAFASAPLRVSACSVSCNSLITANAAVSKSYLCRSVLQQGSCELLLSTAALAQVATPSPTMTAESSPSPNVVALFNTFTNSAPVMACSVITFLSLSNAQSPTLSVGAMNATNIAISTTTQLTAQLMSTGDVLTVGQVVVSPWMNGTTSSGWEVCAVNLSFANGTQVFDLPINARSVTVTISSIAFSGKLRSGSSFSVTQGNFIGGASWAYTLRDTACLGNTTALRTVVLTTPSSSIQTFVNATGTLQTTTYVRYAIASSSGSTALFLSDLTSSDAIAATASSSGSTALFLSDLTSSDAIAATTSTNRTITFDIRSATLLARTDVTPVDTSVLVFRTDGYYDSGSFRRVALATPTITSMDGCPTTYYPSTAECPLNGTVALNISGSGFNSTLYPNFIVGWQFPSLVQPIFCQQLTIISDVLARCTLYPGAGLYGVARVFTSTSDPTNPTVVSTSNATMSFTLFGSLDCPVGAANGLQCSGHGTCDFTSGLCTCYQTASLGFWTSKDCSSCTQRYNNSVNCQALCPTNADGLICSGVGYCNQGQCWCGSSWSTSTCVLCPGQESQCSGHGTCDQSTGTCTCTLNDYQGYFNGSACDTCFNGFSGSSCTLACPQDPSGNICSNNGACYNGVCFCISTFCGVRCELDKATQDCLGCSNPSLYGPTCSSVCPGSSIPAAPCNGHGICDAGQQGTGACKCSKGYGSADCSVICPLTSTGVECSGNGYCSLSSGLCQCDRFYATPSCSVQCPVSGGVACSGHGACNEGSAGNGQCVCAVGYGGPACNITCLGDVPCNGHGICLTTGMCLCYTDSTNGFWGGSACTDCTNGYAGKLCNARCPQNASGTPCSGHGVCGADLTCTCYNSAGLGFWSGVACDDCSPGYFGSSCLNECPAGACSPCGGNGVCSQGVTGSGTCACIANSAFGQWGGSDCLSCAAGFYGTSCLSVCPMLNGVTCPNGACDGGPLGTGVCNCKLGFTRDPNGHCLLCSPGYYSTLCLACPSTSNGTCSGRGVCDDGIAGSGKCRCFGTSGGVACASNCPTAADGTLCGNGGTCSATVGTCVCSGNFTLDNAGLCNNCISGKYGTACNLFCQPCGYGTCNRNTGACDCTTGVTTSEQRALIATCAMRLRPVKCRARPSAGRCAVAEVLATTAAARTATPNPQSTAIGIVCGYACELRDDSCILSSCPTGYYGLLCNQQCPGANISNPATLNATTCGGAGLCDGNGLCHCNAGYYGTECESHCPAAVISGSARVCSARGSCRDGVCGCLAGYFGAACEVECPGGAATPCNARGVCSNATCTCYYGAVGTACETLCPGGLASPCSYHGTCQSTGACLCYSDAKNGYFRGLQCDECAEFYTGPTCTIQCLPSRGVIVGTSCACFSGFARADCSALCTPSALGVVCGGHGTCVEQETCRCDINYYGPRCGTYCTYDLCRSNLGLYRPQCNITTGACECRSSSIGQWAGALCDTCSTTTWGDECNFPCSCNNHGVCARTSGLCSCFGDPNNGFWSGTACGECRTGYFGVTCQSINVAITPASTPSSVARANVATPVNSWMLFDAESLLTLKGSTASTTVDVLGSTLSGSIDTLRTLTSPLGTVHALLLNSTHLLIVLIGGGKMVVLRNRTSLLSLPNLPLPQQRSMEELHALVNCPHWRWKNGCASKPHVTSVLAQPSASPATLDGGTSQWKHFYLFACVCDCERDATVRIVLELWCRGLRRV</sequence>
<keyword evidence="1 3" id="KW-0245">EGF-like domain</keyword>
<dbReference type="PANTHER" id="PTHR24043:SF8">
    <property type="entry name" value="EGF-LIKE DOMAIN-CONTAINING PROTEIN"/>
    <property type="match status" value="1"/>
</dbReference>
<name>A0A0S4JK77_BODSA</name>
<feature type="compositionally biased region" description="Low complexity" evidence="4">
    <location>
        <begin position="929"/>
        <end position="977"/>
    </location>
</feature>
<evidence type="ECO:0000256" key="3">
    <source>
        <dbReference type="PROSITE-ProRule" id="PRU00076"/>
    </source>
</evidence>
<dbReference type="PROSITE" id="PS50026">
    <property type="entry name" value="EGF_3"/>
    <property type="match status" value="1"/>
</dbReference>
<keyword evidence="2 3" id="KW-1015">Disulfide bond</keyword>
<dbReference type="GO" id="GO:0005044">
    <property type="term" value="F:scavenger receptor activity"/>
    <property type="evidence" value="ECO:0007669"/>
    <property type="project" value="InterPro"/>
</dbReference>
<comment type="caution">
    <text evidence="3">Lacks conserved residue(s) required for the propagation of feature annotation.</text>
</comment>
<dbReference type="OrthoDB" id="18487at2759"/>
<dbReference type="SMART" id="SM00181">
    <property type="entry name" value="EGF"/>
    <property type="match status" value="18"/>
</dbReference>
<feature type="compositionally biased region" description="Polar residues" evidence="4">
    <location>
        <begin position="1036"/>
        <end position="1060"/>
    </location>
</feature>
<dbReference type="InterPro" id="IPR013111">
    <property type="entry name" value="EGF_extracell"/>
</dbReference>
<evidence type="ECO:0000313" key="6">
    <source>
        <dbReference type="EMBL" id="CUG91883.1"/>
    </source>
</evidence>
<dbReference type="Gene3D" id="2.170.300.10">
    <property type="entry name" value="Tie2 ligand-binding domain superfamily"/>
    <property type="match status" value="1"/>
</dbReference>
<dbReference type="Pfam" id="PF07974">
    <property type="entry name" value="EGF_2"/>
    <property type="match status" value="1"/>
</dbReference>
<dbReference type="InterPro" id="IPR042635">
    <property type="entry name" value="MEGF10/SREC1/2-like"/>
</dbReference>
<dbReference type="OMA" id="DATINWV"/>
<protein>
    <submittedName>
        <fullName evidence="6">Membrane-associated protein, putative</fullName>
    </submittedName>
</protein>
<feature type="compositionally biased region" description="Polar residues" evidence="4">
    <location>
        <begin position="978"/>
        <end position="1009"/>
    </location>
</feature>
<evidence type="ECO:0000256" key="1">
    <source>
        <dbReference type="ARBA" id="ARBA00022536"/>
    </source>
</evidence>
<feature type="domain" description="EGF-like" evidence="5">
    <location>
        <begin position="2144"/>
        <end position="2183"/>
    </location>
</feature>
<accession>A0A0S4JK77</accession>